<accession>A0ABR9W536</accession>
<name>A0ABR9W536_9BACT</name>
<dbReference type="InterPro" id="IPR016032">
    <property type="entry name" value="Sig_transdc_resp-reg_C-effctor"/>
</dbReference>
<organism evidence="2 3">
    <name type="scientific">Dyadobacter subterraneus</name>
    <dbReference type="NCBI Taxonomy" id="2773304"/>
    <lineage>
        <taxon>Bacteria</taxon>
        <taxon>Pseudomonadati</taxon>
        <taxon>Bacteroidota</taxon>
        <taxon>Cytophagia</taxon>
        <taxon>Cytophagales</taxon>
        <taxon>Spirosomataceae</taxon>
        <taxon>Dyadobacter</taxon>
    </lineage>
</organism>
<proteinExistence type="predicted"/>
<comment type="caution">
    <text evidence="2">The sequence shown here is derived from an EMBL/GenBank/DDBJ whole genome shotgun (WGS) entry which is preliminary data.</text>
</comment>
<dbReference type="SUPFAM" id="SSF52172">
    <property type="entry name" value="CheY-like"/>
    <property type="match status" value="1"/>
</dbReference>
<dbReference type="PANTHER" id="PTHR45566:SF1">
    <property type="entry name" value="HTH-TYPE TRANSCRIPTIONAL REGULATOR YHJB-RELATED"/>
    <property type="match status" value="1"/>
</dbReference>
<evidence type="ECO:0000313" key="3">
    <source>
        <dbReference type="Proteomes" id="UP000634134"/>
    </source>
</evidence>
<sequence length="221" mass="25246">MKICGLIDEYPIMRLGLRIFLEEHFKRIIFHSAKKINDLPKVNPGQSMDILLIGLNMDQKLNWLKQIEQFTTAYPLAALIIHAENLEARMVHYLSRHGVKGIVLKHNDPSELIECISAVQKGRRYLSPQIKQMILILAQENSTLQQHNNVGWPDRFHLTSHQYLLATFFAKGMKTSDIAKLLKLSASTISTTKAVILKKTKAANILELNNLLQHAKFKSKK</sequence>
<dbReference type="InterPro" id="IPR000792">
    <property type="entry name" value="Tscrpt_reg_LuxR_C"/>
</dbReference>
<dbReference type="Proteomes" id="UP000634134">
    <property type="component" value="Unassembled WGS sequence"/>
</dbReference>
<dbReference type="EMBL" id="JACYGY010000001">
    <property type="protein sequence ID" value="MBE9460572.1"/>
    <property type="molecule type" value="Genomic_DNA"/>
</dbReference>
<dbReference type="PANTHER" id="PTHR45566">
    <property type="entry name" value="HTH-TYPE TRANSCRIPTIONAL REGULATOR YHJB-RELATED"/>
    <property type="match status" value="1"/>
</dbReference>
<dbReference type="InterPro" id="IPR011006">
    <property type="entry name" value="CheY-like_superfamily"/>
</dbReference>
<dbReference type="RefSeq" id="WP_194118900.1">
    <property type="nucleotide sequence ID" value="NZ_JACYGY010000001.1"/>
</dbReference>
<dbReference type="SMART" id="SM00421">
    <property type="entry name" value="HTH_LUXR"/>
    <property type="match status" value="1"/>
</dbReference>
<protein>
    <submittedName>
        <fullName evidence="2">Response regulator transcription factor</fullName>
    </submittedName>
</protein>
<evidence type="ECO:0000313" key="2">
    <source>
        <dbReference type="EMBL" id="MBE9460572.1"/>
    </source>
</evidence>
<dbReference type="Gene3D" id="3.40.50.2300">
    <property type="match status" value="1"/>
</dbReference>
<reference evidence="3" key="1">
    <citation type="submission" date="2023-07" db="EMBL/GenBank/DDBJ databases">
        <title>Dyadobacter sp. nov 'subterranea' isolated from contaminted grondwater.</title>
        <authorList>
            <person name="Szabo I."/>
            <person name="Al-Omari J."/>
            <person name="Szerdahelyi S.G."/>
            <person name="Rado J."/>
        </authorList>
    </citation>
    <scope>NUCLEOTIDE SEQUENCE [LARGE SCALE GENOMIC DNA]</scope>
    <source>
        <strain evidence="3">UP-52</strain>
    </source>
</reference>
<dbReference type="SUPFAM" id="SSF46894">
    <property type="entry name" value="C-terminal effector domain of the bipartite response regulators"/>
    <property type="match status" value="1"/>
</dbReference>
<gene>
    <name evidence="2" type="ORF">IEE83_01635</name>
</gene>
<dbReference type="Pfam" id="PF00196">
    <property type="entry name" value="GerE"/>
    <property type="match status" value="1"/>
</dbReference>
<dbReference type="InterPro" id="IPR051015">
    <property type="entry name" value="EvgA-like"/>
</dbReference>
<keyword evidence="3" id="KW-1185">Reference proteome</keyword>
<evidence type="ECO:0000259" key="1">
    <source>
        <dbReference type="SMART" id="SM00421"/>
    </source>
</evidence>
<feature type="domain" description="HTH luxR-type" evidence="1">
    <location>
        <begin position="155"/>
        <end position="212"/>
    </location>
</feature>